<organism evidence="3 4">
    <name type="scientific">Actinomycetospora succinea</name>
    <dbReference type="NCBI Taxonomy" id="663603"/>
    <lineage>
        <taxon>Bacteria</taxon>
        <taxon>Bacillati</taxon>
        <taxon>Actinomycetota</taxon>
        <taxon>Actinomycetes</taxon>
        <taxon>Pseudonocardiales</taxon>
        <taxon>Pseudonocardiaceae</taxon>
        <taxon>Actinomycetospora</taxon>
    </lineage>
</organism>
<dbReference type="NCBIfam" id="NF035953">
    <property type="entry name" value="integrity_Cei"/>
    <property type="match status" value="1"/>
</dbReference>
<keyword evidence="1" id="KW-0472">Membrane</keyword>
<comment type="caution">
    <text evidence="3">The sequence shown here is derived from an EMBL/GenBank/DDBJ whole genome shotgun (WGS) entry which is preliminary data.</text>
</comment>
<feature type="domain" description="LytR/CpsA/Psr regulator C-terminal" evidence="2">
    <location>
        <begin position="81"/>
        <end position="171"/>
    </location>
</feature>
<dbReference type="Proteomes" id="UP000295705">
    <property type="component" value="Unassembled WGS sequence"/>
</dbReference>
<proteinExistence type="predicted"/>
<evidence type="ECO:0000313" key="4">
    <source>
        <dbReference type="Proteomes" id="UP000295705"/>
    </source>
</evidence>
<dbReference type="RefSeq" id="WP_166659724.1">
    <property type="nucleotide sequence ID" value="NZ_BAABHR010000049.1"/>
</dbReference>
<keyword evidence="4" id="KW-1185">Reference proteome</keyword>
<keyword evidence="1" id="KW-1133">Transmembrane helix</keyword>
<dbReference type="InterPro" id="IPR027381">
    <property type="entry name" value="LytR/CpsA/Psr_C"/>
</dbReference>
<keyword evidence="1" id="KW-0812">Transmembrane</keyword>
<protein>
    <submittedName>
        <fullName evidence="3">LytR cell envelope-related transcriptional attenuator</fullName>
    </submittedName>
</protein>
<evidence type="ECO:0000259" key="2">
    <source>
        <dbReference type="Pfam" id="PF13399"/>
    </source>
</evidence>
<evidence type="ECO:0000256" key="1">
    <source>
        <dbReference type="SAM" id="Phobius"/>
    </source>
</evidence>
<feature type="transmembrane region" description="Helical" evidence="1">
    <location>
        <begin position="21"/>
        <end position="42"/>
    </location>
</feature>
<dbReference type="EMBL" id="SNYO01000001">
    <property type="protein sequence ID" value="TDQ65862.1"/>
    <property type="molecule type" value="Genomic_DNA"/>
</dbReference>
<evidence type="ECO:0000313" key="3">
    <source>
        <dbReference type="EMBL" id="TDQ65862.1"/>
    </source>
</evidence>
<dbReference type="Pfam" id="PF13399">
    <property type="entry name" value="LytR_C"/>
    <property type="match status" value="1"/>
</dbReference>
<name>A0A4R6VPL6_9PSEU</name>
<dbReference type="AlphaFoldDB" id="A0A4R6VPL6"/>
<gene>
    <name evidence="3" type="ORF">EV188_1011114</name>
</gene>
<sequence>MVGSVKAGTSRVREVYRRRNLVPATVLVVVLAVASIVTWTVVFTNSTAGSVTSCNPSPVAGAGSPQGADALDDQQAAAPGDVRVKVLNGAGQRGQAQLAAAELGELGMAEAAPPDNDALYPAQDLSCVGQIRYGPEGAAAARTLSIVVPCAELVSDQRTGAEVDLALGDDFRDIAPPQPVTEALRALSRQTATDGSGAPAAVPDDSTLSALHSVDCST</sequence>
<accession>A0A4R6VPL6</accession>
<reference evidence="3 4" key="1">
    <citation type="submission" date="2019-03" db="EMBL/GenBank/DDBJ databases">
        <title>Genomic Encyclopedia of Type Strains, Phase IV (KMG-IV): sequencing the most valuable type-strain genomes for metagenomic binning, comparative biology and taxonomic classification.</title>
        <authorList>
            <person name="Goeker M."/>
        </authorList>
    </citation>
    <scope>NUCLEOTIDE SEQUENCE [LARGE SCALE GENOMIC DNA]</scope>
    <source>
        <strain evidence="3 4">DSM 45775</strain>
    </source>
</reference>